<feature type="compositionally biased region" description="Polar residues" evidence="1">
    <location>
        <begin position="363"/>
        <end position="372"/>
    </location>
</feature>
<dbReference type="AlphaFoldDB" id="A0AA88L8T9"/>
<dbReference type="SMART" id="SM00409">
    <property type="entry name" value="IG"/>
    <property type="match status" value="2"/>
</dbReference>
<evidence type="ECO:0000259" key="2">
    <source>
        <dbReference type="PROSITE" id="PS50835"/>
    </source>
</evidence>
<dbReference type="SUPFAM" id="SSF48726">
    <property type="entry name" value="Immunoglobulin"/>
    <property type="match status" value="2"/>
</dbReference>
<evidence type="ECO:0000256" key="1">
    <source>
        <dbReference type="SAM" id="MobiDB-lite"/>
    </source>
</evidence>
<dbReference type="PANTHER" id="PTHR21261:SF15">
    <property type="entry name" value="BEATEN PATH IIIA, ISOFORM D-RELATED"/>
    <property type="match status" value="1"/>
</dbReference>
<reference evidence="3" key="1">
    <citation type="submission" date="2023-07" db="EMBL/GenBank/DDBJ databases">
        <title>Chromosome-level genome assembly of Artemia franciscana.</title>
        <authorList>
            <person name="Jo E."/>
        </authorList>
    </citation>
    <scope>NUCLEOTIDE SEQUENCE</scope>
    <source>
        <tissue evidence="3">Whole body</tissue>
    </source>
</reference>
<dbReference type="InterPro" id="IPR036179">
    <property type="entry name" value="Ig-like_dom_sf"/>
</dbReference>
<name>A0AA88L8T9_ARTSF</name>
<evidence type="ECO:0000313" key="3">
    <source>
        <dbReference type="EMBL" id="KAK2717029.1"/>
    </source>
</evidence>
<dbReference type="Gene3D" id="2.60.40.10">
    <property type="entry name" value="Immunoglobulins"/>
    <property type="match status" value="2"/>
</dbReference>
<dbReference type="PROSITE" id="PS50835">
    <property type="entry name" value="IG_LIKE"/>
    <property type="match status" value="2"/>
</dbReference>
<dbReference type="EMBL" id="JAVRJZ010000011">
    <property type="protein sequence ID" value="KAK2717029.1"/>
    <property type="molecule type" value="Genomic_DNA"/>
</dbReference>
<dbReference type="Proteomes" id="UP001187531">
    <property type="component" value="Unassembled WGS sequence"/>
</dbReference>
<keyword evidence="4" id="KW-1185">Reference proteome</keyword>
<gene>
    <name evidence="3" type="ORF">QYM36_007241</name>
</gene>
<feature type="compositionally biased region" description="Basic and acidic residues" evidence="1">
    <location>
        <begin position="353"/>
        <end position="362"/>
    </location>
</feature>
<dbReference type="PANTHER" id="PTHR21261">
    <property type="entry name" value="BEAT PROTEIN"/>
    <property type="match status" value="1"/>
</dbReference>
<dbReference type="InterPro" id="IPR003599">
    <property type="entry name" value="Ig_sub"/>
</dbReference>
<proteinExistence type="predicted"/>
<organism evidence="3 4">
    <name type="scientific">Artemia franciscana</name>
    <name type="common">Brine shrimp</name>
    <name type="synonym">Artemia sanfranciscana</name>
    <dbReference type="NCBI Taxonomy" id="6661"/>
    <lineage>
        <taxon>Eukaryota</taxon>
        <taxon>Metazoa</taxon>
        <taxon>Ecdysozoa</taxon>
        <taxon>Arthropoda</taxon>
        <taxon>Crustacea</taxon>
        <taxon>Branchiopoda</taxon>
        <taxon>Anostraca</taxon>
        <taxon>Artemiidae</taxon>
        <taxon>Artemia</taxon>
    </lineage>
</organism>
<dbReference type="InterPro" id="IPR013783">
    <property type="entry name" value="Ig-like_fold"/>
</dbReference>
<protein>
    <recommendedName>
        <fullName evidence="2">Ig-like domain-containing protein</fullName>
    </recommendedName>
</protein>
<feature type="region of interest" description="Disordered" evidence="1">
    <location>
        <begin position="348"/>
        <end position="372"/>
    </location>
</feature>
<comment type="caution">
    <text evidence="3">The sequence shown here is derived from an EMBL/GenBank/DDBJ whole genome shotgun (WGS) entry which is preliminary data.</text>
</comment>
<accession>A0AA88L8T9</accession>
<sequence length="424" mass="47424">MLHETIVPCISSVQITNFRIPEQAIRGEDLTLVCEYELGSNKLYSVTWTRGTHDFYTYKYLPSGRPTKGVFQLPGITVDEKLSTDSKVVIKNLQLSATGLIECAVTAEHTFMTDSRKQFLAVLDIPSDPPNIHPIYPIQNYKTGGKISLSCETPPSSPASNITWYINGKKASRQLLTHNPVRKLHTESGTLEVSSSSLNFVIQEGDFQDGQVIIACEARIGSSYKRTTKYSAYKDGYSQMIVSAAERYLPLINFLLERQGKLTNEEANKIISDEESDIKYEESDIDITSDDGRDPAWVSSKVADTFFSHIVITQPSSEVVSESDSNDKEPQPSLRRIRTYSSWQPAANITTKPTDRYDKARNDNSATSVSSVARKTKVKGARLWKISKDNPIGESEHPFLGEQSVLLKLNEEVDAVEYFEALRT</sequence>
<feature type="domain" description="Ig-like" evidence="2">
    <location>
        <begin position="8"/>
        <end position="113"/>
    </location>
</feature>
<evidence type="ECO:0000313" key="4">
    <source>
        <dbReference type="Proteomes" id="UP001187531"/>
    </source>
</evidence>
<feature type="domain" description="Ig-like" evidence="2">
    <location>
        <begin position="130"/>
        <end position="231"/>
    </location>
</feature>
<dbReference type="InterPro" id="IPR007110">
    <property type="entry name" value="Ig-like_dom"/>
</dbReference>